<organism evidence="2 3">
    <name type="scientific">Pontibacillus yanchengensis Y32</name>
    <dbReference type="NCBI Taxonomy" id="1385514"/>
    <lineage>
        <taxon>Bacteria</taxon>
        <taxon>Bacillati</taxon>
        <taxon>Bacillota</taxon>
        <taxon>Bacilli</taxon>
        <taxon>Bacillales</taxon>
        <taxon>Bacillaceae</taxon>
        <taxon>Pontibacillus</taxon>
    </lineage>
</organism>
<proteinExistence type="predicted"/>
<keyword evidence="1" id="KW-1133">Transmembrane helix</keyword>
<reference evidence="2 3" key="1">
    <citation type="journal article" date="2015" name="Stand. Genomic Sci.">
        <title>High quality draft genome sequence of the moderately halophilic bacterium Pontibacillus yanchengensis Y32(T) and comparison among Pontibacillus genomes.</title>
        <authorList>
            <person name="Huang J."/>
            <person name="Qiao Z.X."/>
            <person name="Tang J.W."/>
            <person name="Wang G."/>
        </authorList>
    </citation>
    <scope>NUCLEOTIDE SEQUENCE [LARGE SCALE GENOMIC DNA]</scope>
    <source>
        <strain evidence="2 3">Y32</strain>
    </source>
</reference>
<evidence type="ECO:0000313" key="3">
    <source>
        <dbReference type="Proteomes" id="UP000030147"/>
    </source>
</evidence>
<protein>
    <submittedName>
        <fullName evidence="2">Sigma-Y antisigma factor component</fullName>
    </submittedName>
</protein>
<accession>A0A0A2TG12</accession>
<dbReference type="eggNOG" id="ENOG5031EVN">
    <property type="taxonomic scope" value="Bacteria"/>
</dbReference>
<dbReference type="EMBL" id="AVBF01000019">
    <property type="protein sequence ID" value="KGP73046.1"/>
    <property type="molecule type" value="Genomic_DNA"/>
</dbReference>
<dbReference type="STRING" id="1385514.N782_08030"/>
<comment type="caution">
    <text evidence="2">The sequence shown here is derived from an EMBL/GenBank/DDBJ whole genome shotgun (WGS) entry which is preliminary data.</text>
</comment>
<keyword evidence="3" id="KW-1185">Reference proteome</keyword>
<dbReference type="RefSeq" id="WP_052111261.1">
    <property type="nucleotide sequence ID" value="NZ_AVBF01000019.1"/>
</dbReference>
<evidence type="ECO:0000313" key="2">
    <source>
        <dbReference type="EMBL" id="KGP73046.1"/>
    </source>
</evidence>
<feature type="transmembrane region" description="Helical" evidence="1">
    <location>
        <begin position="42"/>
        <end position="65"/>
    </location>
</feature>
<feature type="transmembrane region" description="Helical" evidence="1">
    <location>
        <begin position="12"/>
        <end position="30"/>
    </location>
</feature>
<keyword evidence="1" id="KW-0472">Membrane</keyword>
<evidence type="ECO:0000256" key="1">
    <source>
        <dbReference type="SAM" id="Phobius"/>
    </source>
</evidence>
<keyword evidence="1" id="KW-0812">Transmembrane</keyword>
<dbReference type="Proteomes" id="UP000030147">
    <property type="component" value="Unassembled WGS sequence"/>
</dbReference>
<gene>
    <name evidence="2" type="ORF">N782_08030</name>
</gene>
<dbReference type="AlphaFoldDB" id="A0A0A2TG12"/>
<name>A0A0A2TG12_9BACI</name>
<sequence length="73" mass="8501">MTYISADELPIWGWILVGIILLTQSSFLFIQAKKKGKNQWIWGMIGIIQAPIPLIIFLLLNHYVWSKHEYEGD</sequence>